<evidence type="ECO:0000259" key="4">
    <source>
        <dbReference type="SMART" id="SM00642"/>
    </source>
</evidence>
<dbReference type="InterPro" id="IPR013780">
    <property type="entry name" value="Glyco_hydro_b"/>
</dbReference>
<dbReference type="PANTHER" id="PTHR10357:SF210">
    <property type="entry name" value="MALTODEXTRIN GLUCOSIDASE"/>
    <property type="match status" value="1"/>
</dbReference>
<dbReference type="RefSeq" id="WP_212938074.1">
    <property type="nucleotide sequence ID" value="NZ_BORR01000002.1"/>
</dbReference>
<dbReference type="PANTHER" id="PTHR10357">
    <property type="entry name" value="ALPHA-AMYLASE FAMILY MEMBER"/>
    <property type="match status" value="1"/>
</dbReference>
<sequence>MKFLREAVYHRPVDNWCYGYDGGTVHVRLRTKRNDPLTIDIVFGDKCRPWAEMTAKTMSLLSSDEYFDYWQAELTPAYGRLAYGFLLKEGNEEIWFTEQGLHQLPPTEHLGLFELPYLHPSDTHQPPAWVKEAVFYQIFPERFANGDPGNDPENVLEWGGAPEYFNFFGGDLKGVLEKLDHLSQLGVSAIYFTPLFEAPSNHKYDTADYFRIDPHFGTTEDLRKLVDACHERGIRVLLDGVFNHSGITFPPFQDVVAKGKESRYFDWFHIKEWPLEVKDGIPTYKTFAFEHTMPKLNTSNPEVRNYFVRLGRYWIQETGIDGWRLDVANETDLELWREFRKGVKEIKPDAYILGEVWHDGMKWLRGDQFDGVMNYPVSRAILDFFVFGHLDAHIFSSRIGHYLARYPQQANEACFNHLDTHDTVRLLTLCKGDKGKMKQAILFQFMYVGAPSIYYGDEIGLAGDFDPDNRRCMIWESHKQDRELYDFYRALIRLRRQYKALTSGSLTFRVAEPGSSVIAFERCLYKEVLLIVMNAGEEAARTSVPAASGVWIDLLTEEQHVVSGGTLTEELRPRQFRVWAPLDQT</sequence>
<name>A0A919XMB9_9BACL</name>
<dbReference type="Gene3D" id="3.90.400.10">
    <property type="entry name" value="Oligo-1,6-glucosidase, Domain 2"/>
    <property type="match status" value="1"/>
</dbReference>
<comment type="caution">
    <text evidence="5">The sequence shown here is derived from an EMBL/GenBank/DDBJ whole genome shotgun (WGS) entry which is preliminary data.</text>
</comment>
<organism evidence="5 6">
    <name type="scientific">Paenibacillus antibioticophila</name>
    <dbReference type="NCBI Taxonomy" id="1274374"/>
    <lineage>
        <taxon>Bacteria</taxon>
        <taxon>Bacillati</taxon>
        <taxon>Bacillota</taxon>
        <taxon>Bacilli</taxon>
        <taxon>Bacillales</taxon>
        <taxon>Paenibacillaceae</taxon>
        <taxon>Paenibacillus</taxon>
    </lineage>
</organism>
<dbReference type="Pfam" id="PF02903">
    <property type="entry name" value="Alpha-amylase_N"/>
    <property type="match status" value="1"/>
</dbReference>
<dbReference type="InterPro" id="IPR004185">
    <property type="entry name" value="Glyco_hydro_13_lg-like_dom"/>
</dbReference>
<dbReference type="InterPro" id="IPR017853">
    <property type="entry name" value="GH"/>
</dbReference>
<dbReference type="SUPFAM" id="SSF81296">
    <property type="entry name" value="E set domains"/>
    <property type="match status" value="1"/>
</dbReference>
<dbReference type="InterPro" id="IPR006047">
    <property type="entry name" value="GH13_cat_dom"/>
</dbReference>
<evidence type="ECO:0000313" key="5">
    <source>
        <dbReference type="EMBL" id="GIO35646.1"/>
    </source>
</evidence>
<dbReference type="Gene3D" id="3.20.20.80">
    <property type="entry name" value="Glycosidases"/>
    <property type="match status" value="1"/>
</dbReference>
<feature type="domain" description="Glycosyl hydrolase family 13 catalytic" evidence="4">
    <location>
        <begin position="137"/>
        <end position="495"/>
    </location>
</feature>
<dbReference type="Pfam" id="PF16657">
    <property type="entry name" value="Malt_amylase_C"/>
    <property type="match status" value="1"/>
</dbReference>
<dbReference type="SUPFAM" id="SSF51011">
    <property type="entry name" value="Glycosyl hydrolase domain"/>
    <property type="match status" value="1"/>
</dbReference>
<dbReference type="InterPro" id="IPR014756">
    <property type="entry name" value="Ig_E-set"/>
</dbReference>
<dbReference type="CDD" id="cd02857">
    <property type="entry name" value="E_set_CDase_PDE_N"/>
    <property type="match status" value="1"/>
</dbReference>
<dbReference type="GO" id="GO:0004553">
    <property type="term" value="F:hydrolase activity, hydrolyzing O-glycosyl compounds"/>
    <property type="evidence" value="ECO:0007669"/>
    <property type="project" value="InterPro"/>
</dbReference>
<gene>
    <name evidence="5" type="ORF">J41TS12_05070</name>
</gene>
<dbReference type="Pfam" id="PF00128">
    <property type="entry name" value="Alpha-amylase"/>
    <property type="match status" value="1"/>
</dbReference>
<reference evidence="5 6" key="1">
    <citation type="submission" date="2021-03" db="EMBL/GenBank/DDBJ databases">
        <title>Antimicrobial resistance genes in bacteria isolated from Japanese honey, and their potential for conferring macrolide and lincosamide resistance in the American foulbrood pathogen Paenibacillus larvae.</title>
        <authorList>
            <person name="Okamoto M."/>
            <person name="Kumagai M."/>
            <person name="Kanamori H."/>
            <person name="Takamatsu D."/>
        </authorList>
    </citation>
    <scope>NUCLEOTIDE SEQUENCE [LARGE SCALE GENOMIC DNA]</scope>
    <source>
        <strain evidence="5 6">J41TS12</strain>
    </source>
</reference>
<keyword evidence="3" id="KW-0326">Glycosidase</keyword>
<dbReference type="InterPro" id="IPR032091">
    <property type="entry name" value="Malt_amylase-like_C"/>
</dbReference>
<evidence type="ECO:0000256" key="1">
    <source>
        <dbReference type="ARBA" id="ARBA00008061"/>
    </source>
</evidence>
<dbReference type="AlphaFoldDB" id="A0A919XMB9"/>
<dbReference type="SUPFAM" id="SSF51445">
    <property type="entry name" value="(Trans)glycosidases"/>
    <property type="match status" value="1"/>
</dbReference>
<dbReference type="CDD" id="cd11338">
    <property type="entry name" value="AmyAc_CMD"/>
    <property type="match status" value="1"/>
</dbReference>
<dbReference type="InterPro" id="IPR013783">
    <property type="entry name" value="Ig-like_fold"/>
</dbReference>
<evidence type="ECO:0000256" key="2">
    <source>
        <dbReference type="ARBA" id="ARBA00022801"/>
    </source>
</evidence>
<protein>
    <submittedName>
        <fullName evidence="5">Neopullulanase</fullName>
    </submittedName>
</protein>
<dbReference type="InterPro" id="IPR045857">
    <property type="entry name" value="O16G_dom_2"/>
</dbReference>
<proteinExistence type="inferred from homology"/>
<keyword evidence="6" id="KW-1185">Reference proteome</keyword>
<dbReference type="Gene3D" id="2.60.40.1180">
    <property type="entry name" value="Golgi alpha-mannosidase II"/>
    <property type="match status" value="1"/>
</dbReference>
<evidence type="ECO:0000313" key="6">
    <source>
        <dbReference type="Proteomes" id="UP000681162"/>
    </source>
</evidence>
<evidence type="ECO:0000256" key="3">
    <source>
        <dbReference type="ARBA" id="ARBA00023295"/>
    </source>
</evidence>
<dbReference type="Gene3D" id="2.60.40.10">
    <property type="entry name" value="Immunoglobulins"/>
    <property type="match status" value="1"/>
</dbReference>
<dbReference type="SMART" id="SM00642">
    <property type="entry name" value="Aamy"/>
    <property type="match status" value="1"/>
</dbReference>
<dbReference type="Proteomes" id="UP000681162">
    <property type="component" value="Unassembled WGS sequence"/>
</dbReference>
<comment type="similarity">
    <text evidence="1">Belongs to the glycosyl hydrolase 13 family.</text>
</comment>
<dbReference type="EMBL" id="BORR01000002">
    <property type="protein sequence ID" value="GIO35646.1"/>
    <property type="molecule type" value="Genomic_DNA"/>
</dbReference>
<dbReference type="GO" id="GO:0005975">
    <property type="term" value="P:carbohydrate metabolic process"/>
    <property type="evidence" value="ECO:0007669"/>
    <property type="project" value="InterPro"/>
</dbReference>
<accession>A0A919XMB9</accession>
<keyword evidence="2" id="KW-0378">Hydrolase</keyword>